<dbReference type="PANTHER" id="PTHR23502:SF137">
    <property type="entry name" value="MAJOR FACILITATOR SUPERFAMILY (MFS) TRANSPORTER-RELATED"/>
    <property type="match status" value="1"/>
</dbReference>
<reference evidence="10 11" key="1">
    <citation type="submission" date="2017-02" db="EMBL/GenBank/DDBJ databases">
        <title>Legionella quilivanii strain from human: case report and whole genome sequencing analysis.</title>
        <authorList>
            <person name="Lalancette C."/>
            <person name="Leduc J.-M."/>
            <person name="Levesque S."/>
            <person name="Fournier E."/>
            <person name="Saoud J."/>
            <person name="Faucher S.P."/>
            <person name="Bernard K."/>
            <person name="Martineau C."/>
            <person name="Longtin J."/>
        </authorList>
    </citation>
    <scope>NUCLEOTIDE SEQUENCE [LARGE SCALE GENOMIC DNA]</scope>
    <source>
        <strain evidence="10 11">ID143958</strain>
    </source>
</reference>
<evidence type="ECO:0000256" key="8">
    <source>
        <dbReference type="RuleBase" id="RU365088"/>
    </source>
</evidence>
<dbReference type="Proteomes" id="UP000249458">
    <property type="component" value="Unassembled WGS sequence"/>
</dbReference>
<dbReference type="InterPro" id="IPR004812">
    <property type="entry name" value="Efflux_drug-R_Bcr/CmlA"/>
</dbReference>
<accession>A0A364LGZ1</accession>
<dbReference type="SUPFAM" id="SSF103473">
    <property type="entry name" value="MFS general substrate transporter"/>
    <property type="match status" value="1"/>
</dbReference>
<evidence type="ECO:0000256" key="1">
    <source>
        <dbReference type="ARBA" id="ARBA00004651"/>
    </source>
</evidence>
<comment type="caution">
    <text evidence="10">The sequence shown here is derived from an EMBL/GenBank/DDBJ whole genome shotgun (WGS) entry which is preliminary data.</text>
</comment>
<feature type="transmembrane region" description="Helical" evidence="8">
    <location>
        <begin position="208"/>
        <end position="226"/>
    </location>
</feature>
<evidence type="ECO:0000256" key="6">
    <source>
        <dbReference type="ARBA" id="ARBA00022989"/>
    </source>
</evidence>
<keyword evidence="3 8" id="KW-0813">Transport</keyword>
<feature type="transmembrane region" description="Helical" evidence="8">
    <location>
        <begin position="45"/>
        <end position="62"/>
    </location>
</feature>
<dbReference type="NCBIfam" id="TIGR00710">
    <property type="entry name" value="efflux_Bcr_CflA"/>
    <property type="match status" value="1"/>
</dbReference>
<dbReference type="GO" id="GO:0042910">
    <property type="term" value="F:xenobiotic transmembrane transporter activity"/>
    <property type="evidence" value="ECO:0007669"/>
    <property type="project" value="InterPro"/>
</dbReference>
<evidence type="ECO:0000256" key="4">
    <source>
        <dbReference type="ARBA" id="ARBA00022475"/>
    </source>
</evidence>
<protein>
    <recommendedName>
        <fullName evidence="8">Bcr/CflA family efflux transporter</fullName>
    </recommendedName>
</protein>
<feature type="transmembrane region" description="Helical" evidence="8">
    <location>
        <begin position="74"/>
        <end position="92"/>
    </location>
</feature>
<dbReference type="PROSITE" id="PS50850">
    <property type="entry name" value="MFS"/>
    <property type="match status" value="1"/>
</dbReference>
<dbReference type="PANTHER" id="PTHR23502">
    <property type="entry name" value="MAJOR FACILITATOR SUPERFAMILY"/>
    <property type="match status" value="1"/>
</dbReference>
<dbReference type="RefSeq" id="WP_112220282.1">
    <property type="nucleotide sequence ID" value="NZ_MVJN01000009.1"/>
</dbReference>
<feature type="transmembrane region" description="Helical" evidence="8">
    <location>
        <begin position="304"/>
        <end position="331"/>
    </location>
</feature>
<keyword evidence="7 8" id="KW-0472">Membrane</keyword>
<feature type="transmembrane region" description="Helical" evidence="8">
    <location>
        <begin position="368"/>
        <end position="384"/>
    </location>
</feature>
<comment type="subcellular location">
    <subcellularLocation>
        <location evidence="8">Cell inner membrane</location>
        <topology evidence="8">Multi-pass membrane protein</topology>
    </subcellularLocation>
    <subcellularLocation>
        <location evidence="1">Cell membrane</location>
        <topology evidence="1">Multi-pass membrane protein</topology>
    </subcellularLocation>
</comment>
<keyword evidence="8" id="KW-0997">Cell inner membrane</keyword>
<dbReference type="CDD" id="cd17320">
    <property type="entry name" value="MFS_MdfA_MDR_like"/>
    <property type="match status" value="1"/>
</dbReference>
<evidence type="ECO:0000256" key="3">
    <source>
        <dbReference type="ARBA" id="ARBA00022448"/>
    </source>
</evidence>
<dbReference type="Gene3D" id="1.20.1720.10">
    <property type="entry name" value="Multidrug resistance protein D"/>
    <property type="match status" value="1"/>
</dbReference>
<evidence type="ECO:0000256" key="5">
    <source>
        <dbReference type="ARBA" id="ARBA00022692"/>
    </source>
</evidence>
<dbReference type="GO" id="GO:1990961">
    <property type="term" value="P:xenobiotic detoxification by transmembrane export across the plasma membrane"/>
    <property type="evidence" value="ECO:0007669"/>
    <property type="project" value="InterPro"/>
</dbReference>
<feature type="transmembrane region" description="Helical" evidence="8">
    <location>
        <begin position="246"/>
        <end position="265"/>
    </location>
</feature>
<evidence type="ECO:0000313" key="11">
    <source>
        <dbReference type="Proteomes" id="UP000249458"/>
    </source>
</evidence>
<dbReference type="GO" id="GO:0005886">
    <property type="term" value="C:plasma membrane"/>
    <property type="evidence" value="ECO:0007669"/>
    <property type="project" value="UniProtKB-SubCell"/>
</dbReference>
<sequence>MNFIMPPVWLIVLIAGLPQLSETVYTPSLPVIAQSLHTSASMMEYTLTIYLFGFAIGTLVWGKFSDRFGRKPGILLGLLIFIIGCTGCYYSTTISGLMLSRFVQAFGGSIGSVLGQAICRDAFQGSALGKVYSVVGSALAVFPAVGPVVGGLIAENLGWRSIFTALTFFSLLLIILVARKLPETHLPEQRARISIAKVAIQLLSNKKVMGFALLVAGCNGISFSYFAEGPFYFIKILGLSPSQFGMSFIAIAISTMSGGLLSKYLHAYRSSGKIMQYGLMIILIATIIYSFIAVYLHLSAMLMIILSLVMQMSIMFGVCMVTTNALALALTDFKWCIGTASSVFGFFYYCLISVFTLGMGYFHNGTLQAMPLYFLAIGLFMFLIEKRLIKSS</sequence>
<dbReference type="InterPro" id="IPR020846">
    <property type="entry name" value="MFS_dom"/>
</dbReference>
<dbReference type="Pfam" id="PF07690">
    <property type="entry name" value="MFS_1"/>
    <property type="match status" value="1"/>
</dbReference>
<feature type="domain" description="Major facilitator superfamily (MFS) profile" evidence="9">
    <location>
        <begin position="7"/>
        <end position="392"/>
    </location>
</feature>
<evidence type="ECO:0000313" key="10">
    <source>
        <dbReference type="EMBL" id="RAP35501.1"/>
    </source>
</evidence>
<keyword evidence="5 8" id="KW-0812">Transmembrane</keyword>
<proteinExistence type="inferred from homology"/>
<dbReference type="InterPro" id="IPR036259">
    <property type="entry name" value="MFS_trans_sf"/>
</dbReference>
<evidence type="ECO:0000259" key="9">
    <source>
        <dbReference type="PROSITE" id="PS50850"/>
    </source>
</evidence>
<feature type="transmembrane region" description="Helical" evidence="8">
    <location>
        <begin position="98"/>
        <end position="119"/>
    </location>
</feature>
<feature type="transmembrane region" description="Helical" evidence="8">
    <location>
        <begin position="277"/>
        <end position="298"/>
    </location>
</feature>
<feature type="transmembrane region" description="Helical" evidence="8">
    <location>
        <begin position="131"/>
        <end position="153"/>
    </location>
</feature>
<organism evidence="10 11">
    <name type="scientific">Legionella quinlivanii</name>
    <dbReference type="NCBI Taxonomy" id="45073"/>
    <lineage>
        <taxon>Bacteria</taxon>
        <taxon>Pseudomonadati</taxon>
        <taxon>Pseudomonadota</taxon>
        <taxon>Gammaproteobacteria</taxon>
        <taxon>Legionellales</taxon>
        <taxon>Legionellaceae</taxon>
        <taxon>Legionella</taxon>
    </lineage>
</organism>
<name>A0A364LGZ1_9GAMM</name>
<feature type="transmembrane region" description="Helical" evidence="8">
    <location>
        <begin position="343"/>
        <end position="362"/>
    </location>
</feature>
<dbReference type="PRINTS" id="PR01036">
    <property type="entry name" value="TCRTETB"/>
</dbReference>
<evidence type="ECO:0000256" key="7">
    <source>
        <dbReference type="ARBA" id="ARBA00023136"/>
    </source>
</evidence>
<gene>
    <name evidence="10" type="ORF">B1207_12465</name>
</gene>
<dbReference type="AlphaFoldDB" id="A0A364LGZ1"/>
<evidence type="ECO:0000256" key="2">
    <source>
        <dbReference type="ARBA" id="ARBA00006236"/>
    </source>
</evidence>
<comment type="similarity">
    <text evidence="2 8">Belongs to the major facilitator superfamily. Bcr/CmlA family.</text>
</comment>
<dbReference type="EMBL" id="MVJN01000009">
    <property type="protein sequence ID" value="RAP35501.1"/>
    <property type="molecule type" value="Genomic_DNA"/>
</dbReference>
<comment type="caution">
    <text evidence="8">Lacks conserved residue(s) required for the propagation of feature annotation.</text>
</comment>
<feature type="transmembrane region" description="Helical" evidence="8">
    <location>
        <begin position="159"/>
        <end position="178"/>
    </location>
</feature>
<keyword evidence="6 8" id="KW-1133">Transmembrane helix</keyword>
<dbReference type="InterPro" id="IPR011701">
    <property type="entry name" value="MFS"/>
</dbReference>
<keyword evidence="4" id="KW-1003">Cell membrane</keyword>